<keyword evidence="2" id="KW-0472">Membrane</keyword>
<feature type="transmembrane region" description="Helical" evidence="2">
    <location>
        <begin position="41"/>
        <end position="66"/>
    </location>
</feature>
<keyword evidence="4" id="KW-1185">Reference proteome</keyword>
<protein>
    <submittedName>
        <fullName evidence="3">Uncharacterized protein</fullName>
    </submittedName>
</protein>
<sequence>MNKFIQNNEKTSQNYQAKQITINNNAENSKDNTDLKKSHPIAYISTFIAGGVFTVTVIIPLIMLFANQEIVTKNSYTLNKDIEKEYVSLTQYLDLSAQNKQNETEIESLKITIRKLNEENNNQDSHSEWLKRYDELAQERLGFENQLNNLNNFSTGIKNNSENSYKVKKDELLRKIQSRDEQIKILLEKL</sequence>
<dbReference type="GeneID" id="78316226"/>
<evidence type="ECO:0000313" key="4">
    <source>
        <dbReference type="Proteomes" id="UP000190423"/>
    </source>
</evidence>
<name>A0A1T4K0D6_TREPO</name>
<evidence type="ECO:0000256" key="1">
    <source>
        <dbReference type="SAM" id="Coils"/>
    </source>
</evidence>
<dbReference type="Proteomes" id="UP000190423">
    <property type="component" value="Unassembled WGS sequence"/>
</dbReference>
<dbReference type="STRING" id="261392.SAMN02745149_00922"/>
<organism evidence="3 4">
    <name type="scientific">Treponema porcinum</name>
    <dbReference type="NCBI Taxonomy" id="261392"/>
    <lineage>
        <taxon>Bacteria</taxon>
        <taxon>Pseudomonadati</taxon>
        <taxon>Spirochaetota</taxon>
        <taxon>Spirochaetia</taxon>
        <taxon>Spirochaetales</taxon>
        <taxon>Treponemataceae</taxon>
        <taxon>Treponema</taxon>
    </lineage>
</organism>
<dbReference type="EMBL" id="FUWG01000006">
    <property type="protein sequence ID" value="SJZ35873.1"/>
    <property type="molecule type" value="Genomic_DNA"/>
</dbReference>
<proteinExistence type="predicted"/>
<keyword evidence="2" id="KW-1133">Transmembrane helix</keyword>
<reference evidence="3 4" key="1">
    <citation type="submission" date="2017-02" db="EMBL/GenBank/DDBJ databases">
        <authorList>
            <person name="Peterson S.W."/>
        </authorList>
    </citation>
    <scope>NUCLEOTIDE SEQUENCE [LARGE SCALE GENOMIC DNA]</scope>
    <source>
        <strain evidence="3 4">ATCC BAA-908</strain>
    </source>
</reference>
<feature type="coiled-coil region" evidence="1">
    <location>
        <begin position="99"/>
        <end position="126"/>
    </location>
</feature>
<gene>
    <name evidence="3" type="ORF">SAMN02745149_00922</name>
</gene>
<keyword evidence="2" id="KW-0812">Transmembrane</keyword>
<accession>A0A1T4K0D6</accession>
<dbReference type="RefSeq" id="WP_078932829.1">
    <property type="nucleotide sequence ID" value="NZ_FUWG01000006.1"/>
</dbReference>
<dbReference type="AlphaFoldDB" id="A0A1T4K0D6"/>
<evidence type="ECO:0000313" key="3">
    <source>
        <dbReference type="EMBL" id="SJZ35873.1"/>
    </source>
</evidence>
<evidence type="ECO:0000256" key="2">
    <source>
        <dbReference type="SAM" id="Phobius"/>
    </source>
</evidence>
<keyword evidence="1" id="KW-0175">Coiled coil</keyword>